<feature type="compositionally biased region" description="Low complexity" evidence="1">
    <location>
        <begin position="433"/>
        <end position="455"/>
    </location>
</feature>
<dbReference type="EMBL" id="HBIO01005801">
    <property type="protein sequence ID" value="CAE0459321.1"/>
    <property type="molecule type" value="Transcribed_RNA"/>
</dbReference>
<evidence type="ECO:0000256" key="1">
    <source>
        <dbReference type="SAM" id="MobiDB-lite"/>
    </source>
</evidence>
<feature type="compositionally biased region" description="Basic and acidic residues" evidence="1">
    <location>
        <begin position="1"/>
        <end position="10"/>
    </location>
</feature>
<dbReference type="Pfam" id="PF20710">
    <property type="entry name" value="DUF6824"/>
    <property type="match status" value="1"/>
</dbReference>
<dbReference type="AlphaFoldDB" id="A0A7S3V691"/>
<gene>
    <name evidence="3" type="ORF">CDEB00056_LOCUS4162</name>
</gene>
<feature type="compositionally biased region" description="Polar residues" evidence="1">
    <location>
        <begin position="389"/>
        <end position="412"/>
    </location>
</feature>
<protein>
    <recommendedName>
        <fullName evidence="2">DUF6824 domain-containing protein</fullName>
    </recommendedName>
</protein>
<evidence type="ECO:0000259" key="2">
    <source>
        <dbReference type="Pfam" id="PF20710"/>
    </source>
</evidence>
<feature type="region of interest" description="Disordered" evidence="1">
    <location>
        <begin position="389"/>
        <end position="458"/>
    </location>
</feature>
<reference evidence="3" key="1">
    <citation type="submission" date="2021-01" db="EMBL/GenBank/DDBJ databases">
        <authorList>
            <person name="Corre E."/>
            <person name="Pelletier E."/>
            <person name="Niang G."/>
            <person name="Scheremetjew M."/>
            <person name="Finn R."/>
            <person name="Kale V."/>
            <person name="Holt S."/>
            <person name="Cochrane G."/>
            <person name="Meng A."/>
            <person name="Brown T."/>
            <person name="Cohen L."/>
        </authorList>
    </citation>
    <scope>NUCLEOTIDE SEQUENCE</scope>
    <source>
        <strain evidence="3">MM31A-1</strain>
    </source>
</reference>
<organism evidence="3">
    <name type="scientific">Chaetoceros debilis</name>
    <dbReference type="NCBI Taxonomy" id="122233"/>
    <lineage>
        <taxon>Eukaryota</taxon>
        <taxon>Sar</taxon>
        <taxon>Stramenopiles</taxon>
        <taxon>Ochrophyta</taxon>
        <taxon>Bacillariophyta</taxon>
        <taxon>Coscinodiscophyceae</taxon>
        <taxon>Chaetocerotophycidae</taxon>
        <taxon>Chaetocerotales</taxon>
        <taxon>Chaetocerotaceae</taxon>
        <taxon>Chaetoceros</taxon>
    </lineage>
</organism>
<feature type="region of interest" description="Disordered" evidence="1">
    <location>
        <begin position="1"/>
        <end position="40"/>
    </location>
</feature>
<evidence type="ECO:0000313" key="3">
    <source>
        <dbReference type="EMBL" id="CAE0459321.1"/>
    </source>
</evidence>
<dbReference type="InterPro" id="IPR049227">
    <property type="entry name" value="DUF6824"/>
</dbReference>
<feature type="domain" description="DUF6824" evidence="2">
    <location>
        <begin position="75"/>
        <end position="169"/>
    </location>
</feature>
<name>A0A7S3V691_9STRA</name>
<sequence length="511" mass="56048">MSNHSYDESLYHQSSQRMIQGRSLPHPNHHTSQGRRRLPNHNIPLASAAMSSMGRSPSIVSSVAVPIVVAVHVHDVLSGRGVNIASHPGNERFRSLVTSYADHSYCTSYSVSEKKAIAMQVIRHIKALNPPGRFLKREGRGSTSRGLDGPWFELTERESIKKACQALRDCNRHDRSGYAGGVAPPEDVKEVIEKASKAGLTAKDRAAQAAKDVGFTQKLPDHMIESVKSSSGSSCNKRSRDEINTEYYASLQQPQTNNDIIAPSITSSMSVQGLEIDANPPIQGATPSPISQNPNQVSYQNSVKPQYYINPMSSRNMGPPTFTTEYYPSIPNQSVAQSGFYPNSRSSYGYSNQRASYTAYGHTNDMNYPVPVQAHDTHHQFNQVFAPSNYQPPMQDPLLQNQSRGFDCNISSDPLPDAFEGGDWLKRMRTDESGTTTEESSPSNASQSLNSSSAAPRDDLAPTLFSIKENAIDEEISDNPDNSWARAPDHLNNLNDGLGDNLGTFEAGIFD</sequence>
<feature type="compositionally biased region" description="Basic residues" evidence="1">
    <location>
        <begin position="27"/>
        <end position="39"/>
    </location>
</feature>
<proteinExistence type="predicted"/>
<accession>A0A7S3V691</accession>
<feature type="compositionally biased region" description="Basic and acidic residues" evidence="1">
    <location>
        <begin position="423"/>
        <end position="432"/>
    </location>
</feature>